<dbReference type="OrthoDB" id="3222645at2759"/>
<evidence type="ECO:0000313" key="3">
    <source>
        <dbReference type="Proteomes" id="UP000799118"/>
    </source>
</evidence>
<dbReference type="EMBL" id="ML769647">
    <property type="protein sequence ID" value="KAE9390769.1"/>
    <property type="molecule type" value="Genomic_DNA"/>
</dbReference>
<dbReference type="Proteomes" id="UP000799118">
    <property type="component" value="Unassembled WGS sequence"/>
</dbReference>
<dbReference type="AlphaFoldDB" id="A0A6A4GY02"/>
<sequence>MENASDGGHEEVLAQEKILCTTDLGLLRAEKVQGEERTWHNTILLKPKIVMSSSLTASPTEIDPPAWKTEQGEESQS</sequence>
<accession>A0A6A4GY02</accession>
<organism evidence="2 3">
    <name type="scientific">Gymnopus androsaceus JB14</name>
    <dbReference type="NCBI Taxonomy" id="1447944"/>
    <lineage>
        <taxon>Eukaryota</taxon>
        <taxon>Fungi</taxon>
        <taxon>Dikarya</taxon>
        <taxon>Basidiomycota</taxon>
        <taxon>Agaricomycotina</taxon>
        <taxon>Agaricomycetes</taxon>
        <taxon>Agaricomycetidae</taxon>
        <taxon>Agaricales</taxon>
        <taxon>Marasmiineae</taxon>
        <taxon>Omphalotaceae</taxon>
        <taxon>Gymnopus</taxon>
    </lineage>
</organism>
<feature type="region of interest" description="Disordered" evidence="1">
    <location>
        <begin position="54"/>
        <end position="77"/>
    </location>
</feature>
<reference evidence="2" key="1">
    <citation type="journal article" date="2019" name="Environ. Microbiol.">
        <title>Fungal ecological strategies reflected in gene transcription - a case study of two litter decomposers.</title>
        <authorList>
            <person name="Barbi F."/>
            <person name="Kohler A."/>
            <person name="Barry K."/>
            <person name="Baskaran P."/>
            <person name="Daum C."/>
            <person name="Fauchery L."/>
            <person name="Ihrmark K."/>
            <person name="Kuo A."/>
            <person name="LaButti K."/>
            <person name="Lipzen A."/>
            <person name="Morin E."/>
            <person name="Grigoriev I.V."/>
            <person name="Henrissat B."/>
            <person name="Lindahl B."/>
            <person name="Martin F."/>
        </authorList>
    </citation>
    <scope>NUCLEOTIDE SEQUENCE</scope>
    <source>
        <strain evidence="2">JB14</strain>
    </source>
</reference>
<proteinExistence type="predicted"/>
<evidence type="ECO:0000256" key="1">
    <source>
        <dbReference type="SAM" id="MobiDB-lite"/>
    </source>
</evidence>
<keyword evidence="3" id="KW-1185">Reference proteome</keyword>
<gene>
    <name evidence="2" type="ORF">BT96DRAFT_925685</name>
</gene>
<name>A0A6A4GY02_9AGAR</name>
<evidence type="ECO:0000313" key="2">
    <source>
        <dbReference type="EMBL" id="KAE9390769.1"/>
    </source>
</evidence>
<protein>
    <submittedName>
        <fullName evidence="2">Uncharacterized protein</fullName>
    </submittedName>
</protein>